<dbReference type="Gene3D" id="1.20.1500.10">
    <property type="entry name" value="YheA/YmcA-like"/>
    <property type="match status" value="1"/>
</dbReference>
<dbReference type="InterPro" id="IPR010368">
    <property type="entry name" value="Com_YlbF"/>
</dbReference>
<name>A0ABW3UZR6_9BACL</name>
<organism evidence="3 4">
    <name type="scientific">Paenibacillus vulneris</name>
    <dbReference type="NCBI Taxonomy" id="1133364"/>
    <lineage>
        <taxon>Bacteria</taxon>
        <taxon>Bacillati</taxon>
        <taxon>Bacillota</taxon>
        <taxon>Bacilli</taxon>
        <taxon>Bacillales</taxon>
        <taxon>Paenibacillaceae</taxon>
        <taxon>Paenibacillus</taxon>
    </lineage>
</organism>
<dbReference type="Pfam" id="PF06133">
    <property type="entry name" value="Com_YlbF"/>
    <property type="match status" value="1"/>
</dbReference>
<dbReference type="SUPFAM" id="SSF158622">
    <property type="entry name" value="YheA/YmcA-like"/>
    <property type="match status" value="1"/>
</dbReference>
<gene>
    <name evidence="3" type="ORF">ACFQ4B_33875</name>
</gene>
<keyword evidence="4" id="KW-1185">Reference proteome</keyword>
<dbReference type="RefSeq" id="WP_079910348.1">
    <property type="nucleotide sequence ID" value="NZ_BAABJG010000044.1"/>
</dbReference>
<dbReference type="EMBL" id="JBHTLU010000056">
    <property type="protein sequence ID" value="MFD1225079.1"/>
    <property type="molecule type" value="Genomic_DNA"/>
</dbReference>
<evidence type="ECO:0000256" key="1">
    <source>
        <dbReference type="SAM" id="Coils"/>
    </source>
</evidence>
<evidence type="ECO:0000256" key="2">
    <source>
        <dbReference type="SAM" id="MobiDB-lite"/>
    </source>
</evidence>
<feature type="coiled-coil region" evidence="1">
    <location>
        <begin position="74"/>
        <end position="101"/>
    </location>
</feature>
<comment type="caution">
    <text evidence="3">The sequence shown here is derived from an EMBL/GenBank/DDBJ whole genome shotgun (WGS) entry which is preliminary data.</text>
</comment>
<proteinExistence type="predicted"/>
<accession>A0ABW3UZR6</accession>
<dbReference type="PANTHER" id="PTHR38448">
    <property type="entry name" value="REGULATORY PROTEIN YLBF-RELATED"/>
    <property type="match status" value="1"/>
</dbReference>
<feature type="compositionally biased region" description="Low complexity" evidence="2">
    <location>
        <begin position="139"/>
        <end position="153"/>
    </location>
</feature>
<dbReference type="PANTHER" id="PTHR38448:SF2">
    <property type="entry name" value="REGULATORY PROTEIN YLBF"/>
    <property type="match status" value="1"/>
</dbReference>
<dbReference type="InterPro" id="IPR023378">
    <property type="entry name" value="YheA/YmcA-like_dom_sf"/>
</dbReference>
<evidence type="ECO:0000313" key="3">
    <source>
        <dbReference type="EMBL" id="MFD1225079.1"/>
    </source>
</evidence>
<reference evidence="4" key="1">
    <citation type="journal article" date="2019" name="Int. J. Syst. Evol. Microbiol.">
        <title>The Global Catalogue of Microorganisms (GCM) 10K type strain sequencing project: providing services to taxonomists for standard genome sequencing and annotation.</title>
        <authorList>
            <consortium name="The Broad Institute Genomics Platform"/>
            <consortium name="The Broad Institute Genome Sequencing Center for Infectious Disease"/>
            <person name="Wu L."/>
            <person name="Ma J."/>
        </authorList>
    </citation>
    <scope>NUCLEOTIDE SEQUENCE [LARGE SCALE GENOMIC DNA]</scope>
    <source>
        <strain evidence="4">CCUG 53270</strain>
    </source>
</reference>
<dbReference type="Proteomes" id="UP001597180">
    <property type="component" value="Unassembled WGS sequence"/>
</dbReference>
<dbReference type="InterPro" id="IPR052767">
    <property type="entry name" value="Bact_com_dev_regulator"/>
</dbReference>
<sequence>MAAIEAQTLDMSAILMQAYSLGDLIKDSAETADYLYWKKRKEEDPQVQELLKLFQKKKDLFEECQRFGHFHPDYHSALEQARSIQEQLDSLETVRRFKEAEQRLDELLFSVSETIARSVSDTIKVPSNDPLASGGGCSSGSCSSGGSCSGNCG</sequence>
<protein>
    <submittedName>
        <fullName evidence="3">YlbF family regulator</fullName>
    </submittedName>
</protein>
<feature type="region of interest" description="Disordered" evidence="2">
    <location>
        <begin position="130"/>
        <end position="153"/>
    </location>
</feature>
<keyword evidence="1" id="KW-0175">Coiled coil</keyword>
<evidence type="ECO:0000313" key="4">
    <source>
        <dbReference type="Proteomes" id="UP001597180"/>
    </source>
</evidence>